<dbReference type="SUPFAM" id="SSF81606">
    <property type="entry name" value="PP2C-like"/>
    <property type="match status" value="1"/>
</dbReference>
<keyword evidence="3 5" id="KW-0378">Hydrolase</keyword>
<dbReference type="PANTHER" id="PTHR13832:SF837">
    <property type="entry name" value="PROTEIN PHOSPHATASE 2C-LIKE DOMAIN-CONTAINING PROTEIN 1"/>
    <property type="match status" value="1"/>
</dbReference>
<dbReference type="Gene3D" id="3.60.40.10">
    <property type="entry name" value="PPM-type phosphatase domain"/>
    <property type="match status" value="1"/>
</dbReference>
<evidence type="ECO:0000256" key="3">
    <source>
        <dbReference type="ARBA" id="ARBA00022801"/>
    </source>
</evidence>
<feature type="domain" description="PPM-type phosphatase" evidence="7">
    <location>
        <begin position="51"/>
        <end position="338"/>
    </location>
</feature>
<dbReference type="EMBL" id="JAACJP010000003">
    <property type="protein sequence ID" value="KAF5386047.1"/>
    <property type="molecule type" value="Genomic_DNA"/>
</dbReference>
<dbReference type="InterPro" id="IPR000222">
    <property type="entry name" value="PP2C_BS"/>
</dbReference>
<accession>A0A8H5M9T7</accession>
<feature type="region of interest" description="Disordered" evidence="6">
    <location>
        <begin position="1"/>
        <end position="20"/>
    </location>
</feature>
<evidence type="ECO:0000313" key="8">
    <source>
        <dbReference type="EMBL" id="KAF5386047.1"/>
    </source>
</evidence>
<dbReference type="GO" id="GO:0004722">
    <property type="term" value="F:protein serine/threonine phosphatase activity"/>
    <property type="evidence" value="ECO:0007669"/>
    <property type="project" value="InterPro"/>
</dbReference>
<dbReference type="SMART" id="SM00332">
    <property type="entry name" value="PP2Cc"/>
    <property type="match status" value="1"/>
</dbReference>
<evidence type="ECO:0000259" key="7">
    <source>
        <dbReference type="PROSITE" id="PS51746"/>
    </source>
</evidence>
<feature type="compositionally biased region" description="Polar residues" evidence="6">
    <location>
        <begin position="40"/>
        <end position="49"/>
    </location>
</feature>
<dbReference type="InterPro" id="IPR015655">
    <property type="entry name" value="PP2C"/>
</dbReference>
<comment type="caution">
    <text evidence="8">The sequence shown here is derived from an EMBL/GenBank/DDBJ whole genome shotgun (WGS) entry which is preliminary data.</text>
</comment>
<proteinExistence type="inferred from homology"/>
<dbReference type="PROSITE" id="PS51746">
    <property type="entry name" value="PPM_2"/>
    <property type="match status" value="1"/>
</dbReference>
<comment type="similarity">
    <text evidence="1 5">Belongs to the PP2C family.</text>
</comment>
<dbReference type="Pfam" id="PF00481">
    <property type="entry name" value="PP2C"/>
    <property type="match status" value="2"/>
</dbReference>
<dbReference type="InterPro" id="IPR001932">
    <property type="entry name" value="PPM-type_phosphatase-like_dom"/>
</dbReference>
<evidence type="ECO:0000313" key="9">
    <source>
        <dbReference type="Proteomes" id="UP000565441"/>
    </source>
</evidence>
<keyword evidence="9" id="KW-1185">Reference proteome</keyword>
<evidence type="ECO:0000256" key="4">
    <source>
        <dbReference type="ARBA" id="ARBA00022912"/>
    </source>
</evidence>
<evidence type="ECO:0000256" key="1">
    <source>
        <dbReference type="ARBA" id="ARBA00006702"/>
    </source>
</evidence>
<reference evidence="8 9" key="1">
    <citation type="journal article" date="2020" name="ISME J.">
        <title>Uncovering the hidden diversity of litter-decomposition mechanisms in mushroom-forming fungi.</title>
        <authorList>
            <person name="Floudas D."/>
            <person name="Bentzer J."/>
            <person name="Ahren D."/>
            <person name="Johansson T."/>
            <person name="Persson P."/>
            <person name="Tunlid A."/>
        </authorList>
    </citation>
    <scope>NUCLEOTIDE SEQUENCE [LARGE SCALE GENOMIC DNA]</scope>
    <source>
        <strain evidence="8 9">CBS 661.87</strain>
    </source>
</reference>
<sequence>MQSPDNFPSTPSAPGPPLKCPNVRIEPITTATDDETYGTLNQHPSTDRSYQIGISDDQGPRATMEDSYGFIVDFDSIRGQGLFGMFDGHGNKMAAEWCGAEFHKHLLQRIHDKPTEPIPEALGAMFSSMDGSLSQQSQKSANMAASGCTAVAAFLRIEDAHGHQPFATSFLSTPDSSAPKIAAITPPPSAKRVLYCANAGDTRVVLSRGGKAERLTYDHKATDKSEIDRVRKADGIIFRGRVLGYLNLTRSLGNHEAHDGYSLKKYVVGTPNISKTELSEKDKFFIVACDGLWDVTTDQEAVDLIRDIEDAQVASKTLLDHAFKNGTRDNVTVMVCALEGDLGDIIHSGRLYEVLRYHGRGLATVDNALLIKSSLPPPALLSYPKSTFTPLRTTRMQLRLSFAAVLSLAVVAQANPTARFGLFCCPKTADGVALTEQHVGHFALRCSYGEKRCKYASGSGYGAVEGCPARAVVNANPPTCD</sequence>
<evidence type="ECO:0000256" key="6">
    <source>
        <dbReference type="SAM" id="MobiDB-lite"/>
    </source>
</evidence>
<dbReference type="GO" id="GO:0046872">
    <property type="term" value="F:metal ion binding"/>
    <property type="evidence" value="ECO:0007669"/>
    <property type="project" value="UniProtKB-KW"/>
</dbReference>
<evidence type="ECO:0000256" key="5">
    <source>
        <dbReference type="RuleBase" id="RU003465"/>
    </source>
</evidence>
<dbReference type="PROSITE" id="PS01032">
    <property type="entry name" value="PPM_1"/>
    <property type="match status" value="1"/>
</dbReference>
<evidence type="ECO:0000256" key="2">
    <source>
        <dbReference type="ARBA" id="ARBA00022723"/>
    </source>
</evidence>
<dbReference type="CDD" id="cd00143">
    <property type="entry name" value="PP2Cc"/>
    <property type="match status" value="1"/>
</dbReference>
<keyword evidence="4 5" id="KW-0904">Protein phosphatase</keyword>
<protein>
    <recommendedName>
        <fullName evidence="7">PPM-type phosphatase domain-containing protein</fullName>
    </recommendedName>
</protein>
<feature type="region of interest" description="Disordered" evidence="6">
    <location>
        <begin position="40"/>
        <end position="60"/>
    </location>
</feature>
<dbReference type="PANTHER" id="PTHR13832">
    <property type="entry name" value="PROTEIN PHOSPHATASE 2C"/>
    <property type="match status" value="1"/>
</dbReference>
<dbReference type="OrthoDB" id="10264738at2759"/>
<organism evidence="8 9">
    <name type="scientific">Tricholomella constricta</name>
    <dbReference type="NCBI Taxonomy" id="117010"/>
    <lineage>
        <taxon>Eukaryota</taxon>
        <taxon>Fungi</taxon>
        <taxon>Dikarya</taxon>
        <taxon>Basidiomycota</taxon>
        <taxon>Agaricomycotina</taxon>
        <taxon>Agaricomycetes</taxon>
        <taxon>Agaricomycetidae</taxon>
        <taxon>Agaricales</taxon>
        <taxon>Tricholomatineae</taxon>
        <taxon>Lyophyllaceae</taxon>
        <taxon>Tricholomella</taxon>
    </lineage>
</organism>
<dbReference type="Proteomes" id="UP000565441">
    <property type="component" value="Unassembled WGS sequence"/>
</dbReference>
<gene>
    <name evidence="8" type="ORF">D9615_002546</name>
</gene>
<dbReference type="InterPro" id="IPR036457">
    <property type="entry name" value="PPM-type-like_dom_sf"/>
</dbReference>
<dbReference type="AlphaFoldDB" id="A0A8H5M9T7"/>
<name>A0A8H5M9T7_9AGAR</name>
<keyword evidence="2" id="KW-0479">Metal-binding</keyword>
<feature type="compositionally biased region" description="Polar residues" evidence="6">
    <location>
        <begin position="1"/>
        <end position="10"/>
    </location>
</feature>